<evidence type="ECO:0000256" key="3">
    <source>
        <dbReference type="PROSITE-ProRule" id="PRU00277"/>
    </source>
</evidence>
<feature type="domain" description="PPIase FKBP-type" evidence="4">
    <location>
        <begin position="42"/>
        <end position="123"/>
    </location>
</feature>
<dbReference type="GO" id="GO:0003755">
    <property type="term" value="F:peptidyl-prolyl cis-trans isomerase activity"/>
    <property type="evidence" value="ECO:0007669"/>
    <property type="project" value="UniProtKB-KW"/>
</dbReference>
<dbReference type="InterPro" id="IPR050754">
    <property type="entry name" value="FKBP4/5/8-like"/>
</dbReference>
<dbReference type="GO" id="GO:0005829">
    <property type="term" value="C:cytosol"/>
    <property type="evidence" value="ECO:0007669"/>
    <property type="project" value="TreeGrafter"/>
</dbReference>
<reference evidence="5" key="5">
    <citation type="submission" date="2025-09" db="UniProtKB">
        <authorList>
            <consortium name="Ensembl"/>
        </authorList>
    </citation>
    <scope>IDENTIFICATION</scope>
</reference>
<keyword evidence="6" id="KW-1185">Reference proteome</keyword>
<dbReference type="PANTHER" id="PTHR46512:SF1">
    <property type="entry name" value="PEPTIDYLPROLYL ISOMERASE"/>
    <property type="match status" value="1"/>
</dbReference>
<protein>
    <recommendedName>
        <fullName evidence="3">peptidylprolyl isomerase</fullName>
        <ecNumber evidence="3">5.2.1.8</ecNumber>
    </recommendedName>
</protein>
<dbReference type="Ensembl" id="ENSCMIT00000033256.1">
    <property type="protein sequence ID" value="ENSCMIP00000032752.1"/>
    <property type="gene ID" value="ENSCMIG00000014010.1"/>
</dbReference>
<reference evidence="6" key="2">
    <citation type="journal article" date="2007" name="PLoS Biol.">
        <title>Survey sequencing and comparative analysis of the elephant shark (Callorhinchus milii) genome.</title>
        <authorList>
            <person name="Venkatesh B."/>
            <person name="Kirkness E.F."/>
            <person name="Loh Y.H."/>
            <person name="Halpern A.L."/>
            <person name="Lee A.P."/>
            <person name="Johnson J."/>
            <person name="Dandona N."/>
            <person name="Viswanathan L.D."/>
            <person name="Tay A."/>
            <person name="Venter J.C."/>
            <person name="Strausberg R.L."/>
            <person name="Brenner S."/>
        </authorList>
    </citation>
    <scope>NUCLEOTIDE SEQUENCE [LARGE SCALE GENOMIC DNA]</scope>
</reference>
<evidence type="ECO:0000256" key="2">
    <source>
        <dbReference type="ARBA" id="ARBA00022803"/>
    </source>
</evidence>
<dbReference type="GO" id="GO:0012505">
    <property type="term" value="C:endomembrane system"/>
    <property type="evidence" value="ECO:0007669"/>
    <property type="project" value="TreeGrafter"/>
</dbReference>
<keyword evidence="3" id="KW-0413">Isomerase</keyword>
<keyword evidence="2" id="KW-0802">TPR repeat</keyword>
<accession>A0A4W3ITN4</accession>
<reference evidence="6" key="1">
    <citation type="journal article" date="2006" name="Science">
        <title>Ancient noncoding elements conserved in the human genome.</title>
        <authorList>
            <person name="Venkatesh B."/>
            <person name="Kirkness E.F."/>
            <person name="Loh Y.H."/>
            <person name="Halpern A.L."/>
            <person name="Lee A.P."/>
            <person name="Johnson J."/>
            <person name="Dandona N."/>
            <person name="Viswanathan L.D."/>
            <person name="Tay A."/>
            <person name="Venter J.C."/>
            <person name="Strausberg R.L."/>
            <person name="Brenner S."/>
        </authorList>
    </citation>
    <scope>NUCLEOTIDE SEQUENCE [LARGE SCALE GENOMIC DNA]</scope>
</reference>
<reference evidence="6" key="3">
    <citation type="journal article" date="2014" name="Nature">
        <title>Elephant shark genome provides unique insights into gnathostome evolution.</title>
        <authorList>
            <consortium name="International Elephant Shark Genome Sequencing Consortium"/>
            <person name="Venkatesh B."/>
            <person name="Lee A.P."/>
            <person name="Ravi V."/>
            <person name="Maurya A.K."/>
            <person name="Lian M.M."/>
            <person name="Swann J.B."/>
            <person name="Ohta Y."/>
            <person name="Flajnik M.F."/>
            <person name="Sutoh Y."/>
            <person name="Kasahara M."/>
            <person name="Hoon S."/>
            <person name="Gangu V."/>
            <person name="Roy S.W."/>
            <person name="Irimia M."/>
            <person name="Korzh V."/>
            <person name="Kondrychyn I."/>
            <person name="Lim Z.W."/>
            <person name="Tay B.H."/>
            <person name="Tohari S."/>
            <person name="Kong K.W."/>
            <person name="Ho S."/>
            <person name="Lorente-Galdos B."/>
            <person name="Quilez J."/>
            <person name="Marques-Bonet T."/>
            <person name="Raney B.J."/>
            <person name="Ingham P.W."/>
            <person name="Tay A."/>
            <person name="Hillier L.W."/>
            <person name="Minx P."/>
            <person name="Boehm T."/>
            <person name="Wilson R.K."/>
            <person name="Brenner S."/>
            <person name="Warren W.C."/>
        </authorList>
    </citation>
    <scope>NUCLEOTIDE SEQUENCE [LARGE SCALE GENOMIC DNA]</scope>
</reference>
<evidence type="ECO:0000259" key="4">
    <source>
        <dbReference type="PROSITE" id="PS50059"/>
    </source>
</evidence>
<dbReference type="GO" id="GO:0005740">
    <property type="term" value="C:mitochondrial envelope"/>
    <property type="evidence" value="ECO:0007669"/>
    <property type="project" value="TreeGrafter"/>
</dbReference>
<name>A0A4W3ITN4_CALMI</name>
<dbReference type="STRING" id="7868.ENSCMIP00000032752"/>
<dbReference type="Gene3D" id="1.25.40.10">
    <property type="entry name" value="Tetratricopeptide repeat domain"/>
    <property type="match status" value="1"/>
</dbReference>
<keyword evidence="3" id="KW-0697">Rotamase</keyword>
<dbReference type="Proteomes" id="UP000314986">
    <property type="component" value="Unassembled WGS sequence"/>
</dbReference>
<dbReference type="AlphaFoldDB" id="A0A4W3ITN4"/>
<dbReference type="GeneTree" id="ENSGT00940000156705"/>
<dbReference type="OMA" id="INWKWTI"/>
<dbReference type="InterPro" id="IPR011990">
    <property type="entry name" value="TPR-like_helical_dom_sf"/>
</dbReference>
<organism evidence="5 6">
    <name type="scientific">Callorhinchus milii</name>
    <name type="common">Ghost shark</name>
    <dbReference type="NCBI Taxonomy" id="7868"/>
    <lineage>
        <taxon>Eukaryota</taxon>
        <taxon>Metazoa</taxon>
        <taxon>Chordata</taxon>
        <taxon>Craniata</taxon>
        <taxon>Vertebrata</taxon>
        <taxon>Chondrichthyes</taxon>
        <taxon>Holocephali</taxon>
        <taxon>Chimaeriformes</taxon>
        <taxon>Callorhinchidae</taxon>
        <taxon>Callorhinchus</taxon>
    </lineage>
</organism>
<dbReference type="EC" id="5.2.1.8" evidence="3"/>
<dbReference type="GO" id="GO:0043066">
    <property type="term" value="P:negative regulation of apoptotic process"/>
    <property type="evidence" value="ECO:0007669"/>
    <property type="project" value="TreeGrafter"/>
</dbReference>
<comment type="catalytic activity">
    <reaction evidence="3">
        <text>[protein]-peptidylproline (omega=180) = [protein]-peptidylproline (omega=0)</text>
        <dbReference type="Rhea" id="RHEA:16237"/>
        <dbReference type="Rhea" id="RHEA-COMP:10747"/>
        <dbReference type="Rhea" id="RHEA-COMP:10748"/>
        <dbReference type="ChEBI" id="CHEBI:83833"/>
        <dbReference type="ChEBI" id="CHEBI:83834"/>
        <dbReference type="EC" id="5.2.1.8"/>
    </reaction>
</comment>
<dbReference type="GO" id="GO:0044183">
    <property type="term" value="F:protein folding chaperone"/>
    <property type="evidence" value="ECO:0007669"/>
    <property type="project" value="TreeGrafter"/>
</dbReference>
<sequence>MEHEVGDSVQYLEGWIDVLGNGLLKKITLKSGNAQLGKPQPSQNVSIWIKMMHENRKEVEDPQYISFIIGEGDVNEALEICVPLMEVEETSLILADVKFCYLSKECLPPGTKLLLEVKLLSVTGRSLEEKSESEQLELISRVRKKGNDCFQSEEYQLAIVYYNYAVKMIESGFTGTEVQLRTLDLEKVKCYSNMAACHLKTRNLKETVSCCDVVLQHQPHHCKALFRKGKVLALEQIQFAHSNVPQTLNHKANKQFYLGDSWTGIWKVLPSLFEWCHGIVKVHLNRQMAPQFNVSFKGWHLQQCLAPQHWSVRLHRFKS</sequence>
<dbReference type="InterPro" id="IPR046357">
    <property type="entry name" value="PPIase_dom_sf"/>
</dbReference>
<dbReference type="InParanoid" id="A0A4W3ITN4"/>
<dbReference type="SUPFAM" id="SSF54534">
    <property type="entry name" value="FKBP-like"/>
    <property type="match status" value="1"/>
</dbReference>
<reference evidence="5" key="4">
    <citation type="submission" date="2025-08" db="UniProtKB">
        <authorList>
            <consortium name="Ensembl"/>
        </authorList>
    </citation>
    <scope>IDENTIFICATION</scope>
</reference>
<dbReference type="GO" id="GO:0016020">
    <property type="term" value="C:membrane"/>
    <property type="evidence" value="ECO:0007669"/>
    <property type="project" value="TreeGrafter"/>
</dbReference>
<dbReference type="PANTHER" id="PTHR46512">
    <property type="entry name" value="PEPTIDYLPROLYL ISOMERASE"/>
    <property type="match status" value="1"/>
</dbReference>
<keyword evidence="1" id="KW-0677">Repeat</keyword>
<proteinExistence type="predicted"/>
<evidence type="ECO:0000256" key="1">
    <source>
        <dbReference type="ARBA" id="ARBA00022737"/>
    </source>
</evidence>
<dbReference type="PROSITE" id="PS50059">
    <property type="entry name" value="FKBP_PPIASE"/>
    <property type="match status" value="1"/>
</dbReference>
<dbReference type="SUPFAM" id="SSF48452">
    <property type="entry name" value="TPR-like"/>
    <property type="match status" value="1"/>
</dbReference>
<dbReference type="InterPro" id="IPR001179">
    <property type="entry name" value="PPIase_FKBP_dom"/>
</dbReference>
<evidence type="ECO:0000313" key="6">
    <source>
        <dbReference type="Proteomes" id="UP000314986"/>
    </source>
</evidence>
<dbReference type="Pfam" id="PF00254">
    <property type="entry name" value="FKBP_C"/>
    <property type="match status" value="1"/>
</dbReference>
<dbReference type="Gene3D" id="3.10.50.40">
    <property type="match status" value="1"/>
</dbReference>
<evidence type="ECO:0000313" key="5">
    <source>
        <dbReference type="Ensembl" id="ENSCMIP00000032752.1"/>
    </source>
</evidence>